<dbReference type="InterPro" id="IPR000210">
    <property type="entry name" value="BTB/POZ_dom"/>
</dbReference>
<proteinExistence type="predicted"/>
<dbReference type="Pfam" id="PF00651">
    <property type="entry name" value="BTB"/>
    <property type="match status" value="2"/>
</dbReference>
<dbReference type="InterPro" id="IPR011333">
    <property type="entry name" value="SKP1/BTB/POZ_sf"/>
</dbReference>
<dbReference type="PROSITE" id="PS50097">
    <property type="entry name" value="BTB"/>
    <property type="match status" value="2"/>
</dbReference>
<feature type="domain" description="BTB" evidence="1">
    <location>
        <begin position="243"/>
        <end position="306"/>
    </location>
</feature>
<reference evidence="2" key="2">
    <citation type="submission" date="2021-08" db="EMBL/GenBank/DDBJ databases">
        <authorList>
            <person name="Gostincar C."/>
            <person name="Sun X."/>
            <person name="Song Z."/>
            <person name="Gunde-Cimerman N."/>
        </authorList>
    </citation>
    <scope>NUCLEOTIDE SEQUENCE</scope>
    <source>
        <strain evidence="2">EXF-9298</strain>
    </source>
</reference>
<feature type="domain" description="BTB" evidence="1">
    <location>
        <begin position="20"/>
        <end position="88"/>
    </location>
</feature>
<dbReference type="CDD" id="cd18186">
    <property type="entry name" value="BTB_POZ_ZBTB_KLHL-like"/>
    <property type="match status" value="1"/>
</dbReference>
<dbReference type="PANTHER" id="PTHR24410:SF23">
    <property type="entry name" value="BTB DOMAIN-CONTAINING PROTEIN-RELATED"/>
    <property type="match status" value="1"/>
</dbReference>
<reference evidence="2" key="1">
    <citation type="journal article" date="2021" name="J Fungi (Basel)">
        <title>Virulence traits and population genomics of the black yeast Aureobasidium melanogenum.</title>
        <authorList>
            <person name="Cernosa A."/>
            <person name="Sun X."/>
            <person name="Gostincar C."/>
            <person name="Fang C."/>
            <person name="Gunde-Cimerman N."/>
            <person name="Song Z."/>
        </authorList>
    </citation>
    <scope>NUCLEOTIDE SEQUENCE</scope>
    <source>
        <strain evidence="2">EXF-9298</strain>
    </source>
</reference>
<accession>A0A9P8G4B7</accession>
<evidence type="ECO:0000259" key="1">
    <source>
        <dbReference type="PROSITE" id="PS50097"/>
    </source>
</evidence>
<evidence type="ECO:0000313" key="3">
    <source>
        <dbReference type="Proteomes" id="UP000729357"/>
    </source>
</evidence>
<dbReference type="Gene3D" id="3.30.710.10">
    <property type="entry name" value="Potassium Channel Kv1.1, Chain A"/>
    <property type="match status" value="2"/>
</dbReference>
<dbReference type="Proteomes" id="UP000729357">
    <property type="component" value="Unassembled WGS sequence"/>
</dbReference>
<dbReference type="AlphaFoldDB" id="A0A9P8G4B7"/>
<gene>
    <name evidence="2" type="ORF">KCU98_g2304</name>
</gene>
<comment type="caution">
    <text evidence="2">The sequence shown here is derived from an EMBL/GenBank/DDBJ whole genome shotgun (WGS) entry which is preliminary data.</text>
</comment>
<dbReference type="EMBL" id="JAHFXS010000121">
    <property type="protein sequence ID" value="KAG9988855.1"/>
    <property type="molecule type" value="Genomic_DNA"/>
</dbReference>
<name>A0A9P8G4B7_AURME</name>
<sequence>MASSKNQSYLARFYNNKQFSDVIVKYGESTLYAHKIVLAERSAYFARAFLGQFPVASSSTIDLGVEDDPEMIREMIRSMYVRDDTLSYSVLPPDERSLSTLVDLFTLADKYDLPQLRQKISYAFKAKLSHDYSRNADEFVQTIIARVCGPTAIQPADKNLQRLVLEHCKMHFVDLLQDRRFLEQYAGGTLFDSKFALAYSLHLGKSTLESKSVVTTPLKDYEPKMEQSPESTLPEFFNNQSLSDVVITYGRGQTIFAHKIILAAPPAPSYFHRILKESPMIDCIALGGQDEPKLIESLIHEIYDSDHCPDPEDWLAFDADMFLVAKKYGLDKIADIFLDLFTEIIYQDMTTSEYALNVAKFCGPSAPACYANTELSERMFTAILEAPRLLLDENETFRKMLVDGTLFSPKFGGRFTIETVERLRDPKRSPW</sequence>
<dbReference type="InterPro" id="IPR051481">
    <property type="entry name" value="BTB-POZ/Galectin-3-binding"/>
</dbReference>
<dbReference type="PANTHER" id="PTHR24410">
    <property type="entry name" value="HL07962P-RELATED"/>
    <property type="match status" value="1"/>
</dbReference>
<feature type="non-terminal residue" evidence="2">
    <location>
        <position position="431"/>
    </location>
</feature>
<dbReference type="SMART" id="SM00225">
    <property type="entry name" value="BTB"/>
    <property type="match status" value="2"/>
</dbReference>
<evidence type="ECO:0000313" key="2">
    <source>
        <dbReference type="EMBL" id="KAG9988855.1"/>
    </source>
</evidence>
<protein>
    <recommendedName>
        <fullName evidence="1">BTB domain-containing protein</fullName>
    </recommendedName>
</protein>
<keyword evidence="3" id="KW-1185">Reference proteome</keyword>
<organism evidence="2 3">
    <name type="scientific">Aureobasidium melanogenum</name>
    <name type="common">Aureobasidium pullulans var. melanogenum</name>
    <dbReference type="NCBI Taxonomy" id="46634"/>
    <lineage>
        <taxon>Eukaryota</taxon>
        <taxon>Fungi</taxon>
        <taxon>Dikarya</taxon>
        <taxon>Ascomycota</taxon>
        <taxon>Pezizomycotina</taxon>
        <taxon>Dothideomycetes</taxon>
        <taxon>Dothideomycetidae</taxon>
        <taxon>Dothideales</taxon>
        <taxon>Saccotheciaceae</taxon>
        <taxon>Aureobasidium</taxon>
    </lineage>
</organism>
<dbReference type="SUPFAM" id="SSF54695">
    <property type="entry name" value="POZ domain"/>
    <property type="match status" value="2"/>
</dbReference>